<dbReference type="Proteomes" id="UP000324222">
    <property type="component" value="Unassembled WGS sequence"/>
</dbReference>
<sequence>MVESNVLLKASQPKQWQDTEMSLLHHTTATSSPQCCQMQCDGFYLHYYSDVHSIFKLHSTDSIMNAAHTMFSKGESLHWCDSCPPQHHWHEES</sequence>
<accession>A0A5B7CL67</accession>
<proteinExistence type="predicted"/>
<dbReference type="EMBL" id="VSRR010000057">
    <property type="protein sequence ID" value="MPC09146.1"/>
    <property type="molecule type" value="Genomic_DNA"/>
</dbReference>
<evidence type="ECO:0000313" key="1">
    <source>
        <dbReference type="EMBL" id="MPC09146.1"/>
    </source>
</evidence>
<gene>
    <name evidence="1" type="ORF">E2C01_001749</name>
</gene>
<organism evidence="1 2">
    <name type="scientific">Portunus trituberculatus</name>
    <name type="common">Swimming crab</name>
    <name type="synonym">Neptunus trituberculatus</name>
    <dbReference type="NCBI Taxonomy" id="210409"/>
    <lineage>
        <taxon>Eukaryota</taxon>
        <taxon>Metazoa</taxon>
        <taxon>Ecdysozoa</taxon>
        <taxon>Arthropoda</taxon>
        <taxon>Crustacea</taxon>
        <taxon>Multicrustacea</taxon>
        <taxon>Malacostraca</taxon>
        <taxon>Eumalacostraca</taxon>
        <taxon>Eucarida</taxon>
        <taxon>Decapoda</taxon>
        <taxon>Pleocyemata</taxon>
        <taxon>Brachyura</taxon>
        <taxon>Eubrachyura</taxon>
        <taxon>Portunoidea</taxon>
        <taxon>Portunidae</taxon>
        <taxon>Portuninae</taxon>
        <taxon>Portunus</taxon>
    </lineage>
</organism>
<keyword evidence="2" id="KW-1185">Reference proteome</keyword>
<dbReference type="AlphaFoldDB" id="A0A5B7CL67"/>
<name>A0A5B7CL67_PORTR</name>
<comment type="caution">
    <text evidence="1">The sequence shown here is derived from an EMBL/GenBank/DDBJ whole genome shotgun (WGS) entry which is preliminary data.</text>
</comment>
<protein>
    <submittedName>
        <fullName evidence="1">Uncharacterized protein</fullName>
    </submittedName>
</protein>
<reference evidence="1 2" key="1">
    <citation type="submission" date="2019-05" db="EMBL/GenBank/DDBJ databases">
        <title>Another draft genome of Portunus trituberculatus and its Hox gene families provides insights of decapod evolution.</title>
        <authorList>
            <person name="Jeong J.-H."/>
            <person name="Song I."/>
            <person name="Kim S."/>
            <person name="Choi T."/>
            <person name="Kim D."/>
            <person name="Ryu S."/>
            <person name="Kim W."/>
        </authorList>
    </citation>
    <scope>NUCLEOTIDE SEQUENCE [LARGE SCALE GENOMIC DNA]</scope>
    <source>
        <tissue evidence="1">Muscle</tissue>
    </source>
</reference>
<evidence type="ECO:0000313" key="2">
    <source>
        <dbReference type="Proteomes" id="UP000324222"/>
    </source>
</evidence>